<dbReference type="HAMAP" id="MF_01387">
    <property type="entry name" value="Chromatin_Cren7"/>
    <property type="match status" value="1"/>
</dbReference>
<dbReference type="Proteomes" id="UP000610960">
    <property type="component" value="Unassembled WGS sequence"/>
</dbReference>
<comment type="subunit">
    <text evidence="5">Monomer.</text>
</comment>
<keyword evidence="4 5" id="KW-0238">DNA-binding</keyword>
<keyword evidence="2 5" id="KW-0488">Methylation</keyword>
<evidence type="ECO:0000256" key="2">
    <source>
        <dbReference type="ARBA" id="ARBA00022481"/>
    </source>
</evidence>
<gene>
    <name evidence="5" type="primary">creN7</name>
    <name evidence="6" type="ORF">GCM10007981_08800</name>
</gene>
<keyword evidence="1 5" id="KW-0158">Chromosome</keyword>
<evidence type="ECO:0000313" key="6">
    <source>
        <dbReference type="EMBL" id="GGP20493.1"/>
    </source>
</evidence>
<dbReference type="InterPro" id="IPR038647">
    <property type="entry name" value="Cren7_sf"/>
</dbReference>
<dbReference type="GO" id="GO:0005694">
    <property type="term" value="C:chromosome"/>
    <property type="evidence" value="ECO:0007669"/>
    <property type="project" value="UniProtKB-SubCell"/>
</dbReference>
<dbReference type="Gene3D" id="2.30.30.610">
    <property type="entry name" value="Chromatin protein Cren7"/>
    <property type="match status" value="1"/>
</dbReference>
<evidence type="ECO:0000313" key="7">
    <source>
        <dbReference type="Proteomes" id="UP000610960"/>
    </source>
</evidence>
<protein>
    <recommendedName>
        <fullName evidence="5">Chromatin protein Cren7</fullName>
    </recommendedName>
</protein>
<accession>A0A830GTW9</accession>
<dbReference type="GO" id="GO:0003690">
    <property type="term" value="F:double-stranded DNA binding"/>
    <property type="evidence" value="ECO:0007669"/>
    <property type="project" value="UniProtKB-UniRule"/>
</dbReference>
<evidence type="ECO:0000256" key="4">
    <source>
        <dbReference type="ARBA" id="ARBA00023125"/>
    </source>
</evidence>
<dbReference type="EMBL" id="BMNL01000002">
    <property type="protein sequence ID" value="GGP20493.1"/>
    <property type="molecule type" value="Genomic_DNA"/>
</dbReference>
<sequence length="62" mass="7015">MPVNLQDYQKKEYDVECDGRTTKLKPIKVWTLAPKGRKGVVIGLFKCPNGKTIRKSIGKIEP</sequence>
<dbReference type="Pfam" id="PF11520">
    <property type="entry name" value="Cren7"/>
    <property type="match status" value="1"/>
</dbReference>
<evidence type="ECO:0000256" key="1">
    <source>
        <dbReference type="ARBA" id="ARBA00022454"/>
    </source>
</evidence>
<evidence type="ECO:0000256" key="3">
    <source>
        <dbReference type="ARBA" id="ARBA00022490"/>
    </source>
</evidence>
<dbReference type="InterPro" id="IPR020906">
    <property type="entry name" value="dsDNA-bd_Cren7"/>
</dbReference>
<reference evidence="6" key="2">
    <citation type="submission" date="2020-09" db="EMBL/GenBank/DDBJ databases">
        <authorList>
            <person name="Sun Q."/>
            <person name="Ohkuma M."/>
        </authorList>
    </citation>
    <scope>NUCLEOTIDE SEQUENCE</scope>
    <source>
        <strain evidence="6">JCM 10088</strain>
    </source>
</reference>
<keyword evidence="7" id="KW-1185">Reference proteome</keyword>
<evidence type="ECO:0000256" key="5">
    <source>
        <dbReference type="HAMAP-Rule" id="MF_01387"/>
    </source>
</evidence>
<name>A0A830GTW9_9CREN</name>
<keyword evidence="3 5" id="KW-0963">Cytoplasm</keyword>
<comment type="function">
    <text evidence="5">A chromatin protein, binds double-stranded DNA without sequence specificity. Constrains negative DNA supercoils.</text>
</comment>
<comment type="PTM">
    <text evidence="5">Methylated at multiple sites, to varying extents.</text>
</comment>
<proteinExistence type="inferred from homology"/>
<comment type="subcellular location">
    <subcellularLocation>
        <location evidence="5">Chromosome</location>
    </subcellularLocation>
    <subcellularLocation>
        <location evidence="5">Cytoplasm</location>
    </subcellularLocation>
</comment>
<dbReference type="OrthoDB" id="38142at2157"/>
<organism evidence="6 7">
    <name type="scientific">Thermocladium modestius</name>
    <dbReference type="NCBI Taxonomy" id="62609"/>
    <lineage>
        <taxon>Archaea</taxon>
        <taxon>Thermoproteota</taxon>
        <taxon>Thermoprotei</taxon>
        <taxon>Thermoproteales</taxon>
        <taxon>Thermoproteaceae</taxon>
        <taxon>Thermocladium</taxon>
    </lineage>
</organism>
<comment type="caution">
    <text evidence="6">The sequence shown here is derived from an EMBL/GenBank/DDBJ whole genome shotgun (WGS) entry which is preliminary data.</text>
</comment>
<reference evidence="6" key="1">
    <citation type="journal article" date="2014" name="Int. J. Syst. Evol. Microbiol.">
        <title>Complete genome sequence of Corynebacterium casei LMG S-19264T (=DSM 44701T), isolated from a smear-ripened cheese.</title>
        <authorList>
            <consortium name="US DOE Joint Genome Institute (JGI-PGF)"/>
            <person name="Walter F."/>
            <person name="Albersmeier A."/>
            <person name="Kalinowski J."/>
            <person name="Ruckert C."/>
        </authorList>
    </citation>
    <scope>NUCLEOTIDE SEQUENCE</scope>
    <source>
        <strain evidence="6">JCM 10088</strain>
    </source>
</reference>
<comment type="similarity">
    <text evidence="5">Belongs to the Cren7 family.</text>
</comment>
<dbReference type="AlphaFoldDB" id="A0A830GTW9"/>
<dbReference type="GO" id="GO:0005737">
    <property type="term" value="C:cytoplasm"/>
    <property type="evidence" value="ECO:0007669"/>
    <property type="project" value="UniProtKB-SubCell"/>
</dbReference>